<dbReference type="InterPro" id="IPR004033">
    <property type="entry name" value="UbiE/COQ5_MeTrFase"/>
</dbReference>
<dbReference type="InterPro" id="IPR013216">
    <property type="entry name" value="Methyltransf_11"/>
</dbReference>
<keyword evidence="2" id="KW-0808">Transferase</keyword>
<dbReference type="AlphaFoldDB" id="A0AAW9QU05"/>
<protein>
    <submittedName>
        <fullName evidence="2">Methyltransferase domain-containing protein</fullName>
    </submittedName>
</protein>
<keyword evidence="3" id="KW-1185">Reference proteome</keyword>
<dbReference type="PROSITE" id="PS51608">
    <property type="entry name" value="SAM_MT_UBIE"/>
    <property type="match status" value="1"/>
</dbReference>
<dbReference type="EMBL" id="JBAFSM010000014">
    <property type="protein sequence ID" value="MEG3437281.1"/>
    <property type="molecule type" value="Genomic_DNA"/>
</dbReference>
<evidence type="ECO:0000259" key="1">
    <source>
        <dbReference type="Pfam" id="PF08241"/>
    </source>
</evidence>
<dbReference type="CDD" id="cd02440">
    <property type="entry name" value="AdoMet_MTases"/>
    <property type="match status" value="1"/>
</dbReference>
<keyword evidence="2" id="KW-0489">Methyltransferase</keyword>
<dbReference type="InterPro" id="IPR029063">
    <property type="entry name" value="SAM-dependent_MTases_sf"/>
</dbReference>
<dbReference type="GO" id="GO:0008757">
    <property type="term" value="F:S-adenosylmethionine-dependent methyltransferase activity"/>
    <property type="evidence" value="ECO:0007669"/>
    <property type="project" value="InterPro"/>
</dbReference>
<evidence type="ECO:0000313" key="3">
    <source>
        <dbReference type="Proteomes" id="UP001328733"/>
    </source>
</evidence>
<dbReference type="SUPFAM" id="SSF53335">
    <property type="entry name" value="S-adenosyl-L-methionine-dependent methyltransferases"/>
    <property type="match status" value="1"/>
</dbReference>
<name>A0AAW9QU05_9CHRO</name>
<accession>A0AAW9QU05</accession>
<dbReference type="GO" id="GO:0032259">
    <property type="term" value="P:methylation"/>
    <property type="evidence" value="ECO:0007669"/>
    <property type="project" value="UniProtKB-KW"/>
</dbReference>
<dbReference type="RefSeq" id="WP_332864764.1">
    <property type="nucleotide sequence ID" value="NZ_JBAFSM010000014.1"/>
</dbReference>
<dbReference type="Proteomes" id="UP001328733">
    <property type="component" value="Unassembled WGS sequence"/>
</dbReference>
<dbReference type="Pfam" id="PF08241">
    <property type="entry name" value="Methyltransf_11"/>
    <property type="match status" value="1"/>
</dbReference>
<comment type="caution">
    <text evidence="2">The sequence shown here is derived from an EMBL/GenBank/DDBJ whole genome shotgun (WGS) entry which is preliminary data.</text>
</comment>
<feature type="domain" description="Methyltransferase type 11" evidence="1">
    <location>
        <begin position="45"/>
        <end position="141"/>
    </location>
</feature>
<organism evidence="2 3">
    <name type="scientific">Pannus brasiliensis CCIBt3594</name>
    <dbReference type="NCBI Taxonomy" id="1427578"/>
    <lineage>
        <taxon>Bacteria</taxon>
        <taxon>Bacillati</taxon>
        <taxon>Cyanobacteriota</taxon>
        <taxon>Cyanophyceae</taxon>
        <taxon>Oscillatoriophycideae</taxon>
        <taxon>Chroococcales</taxon>
        <taxon>Microcystaceae</taxon>
        <taxon>Pannus</taxon>
    </lineage>
</organism>
<gene>
    <name evidence="2" type="ORF">V0288_09135</name>
</gene>
<dbReference type="PANTHER" id="PTHR43591">
    <property type="entry name" value="METHYLTRANSFERASE"/>
    <property type="match status" value="1"/>
</dbReference>
<reference evidence="2 3" key="1">
    <citation type="submission" date="2024-01" db="EMBL/GenBank/DDBJ databases">
        <title>Genomic insights into the taxonomy and metabolism of the cyanobacterium Pannus brasiliensis CCIBt3594.</title>
        <authorList>
            <person name="Machado M."/>
            <person name="Botero N.B."/>
            <person name="Andreote A.P.D."/>
            <person name="Feitosa A.M.T."/>
            <person name="Popin R."/>
            <person name="Sivonen K."/>
            <person name="Fiore M.F."/>
        </authorList>
    </citation>
    <scope>NUCLEOTIDE SEQUENCE [LARGE SCALE GENOMIC DNA]</scope>
    <source>
        <strain evidence="2 3">CCIBt3594</strain>
    </source>
</reference>
<proteinExistence type="predicted"/>
<evidence type="ECO:0000313" key="2">
    <source>
        <dbReference type="EMBL" id="MEG3437281.1"/>
    </source>
</evidence>
<dbReference type="Gene3D" id="3.40.50.150">
    <property type="entry name" value="Vaccinia Virus protein VP39"/>
    <property type="match status" value="1"/>
</dbReference>
<sequence>MNESRVREQYNQLATRYDRRWHRYISNTLSFLKIWARIAPTDSVLDVACGTGEFERLISRENPAQNMVGVDISEEMLKIARQKLQSYANVRFQCASASALPFPDASFDTVISANAFHYFDDPNVALREMKRVLKPNGNLIILDWCKDFLACRICDRVLQRVDPAHQQCYTRAELHRFLSRAGFCLPRSSTVRFDFIWGLMVATARPDSVPGSNA</sequence>